<dbReference type="EMBL" id="CAAALY010280618">
    <property type="protein sequence ID" value="VEL43345.1"/>
    <property type="molecule type" value="Genomic_DNA"/>
</dbReference>
<name>A0A448XRS7_9PLAT</name>
<gene>
    <name evidence="1" type="ORF">PXEA_LOCUS36785</name>
</gene>
<keyword evidence="2" id="KW-1185">Reference proteome</keyword>
<comment type="caution">
    <text evidence="1">The sequence shown here is derived from an EMBL/GenBank/DDBJ whole genome shotgun (WGS) entry which is preliminary data.</text>
</comment>
<dbReference type="Proteomes" id="UP000784294">
    <property type="component" value="Unassembled WGS sequence"/>
</dbReference>
<reference evidence="1" key="1">
    <citation type="submission" date="2018-11" db="EMBL/GenBank/DDBJ databases">
        <authorList>
            <consortium name="Pathogen Informatics"/>
        </authorList>
    </citation>
    <scope>NUCLEOTIDE SEQUENCE</scope>
</reference>
<organism evidence="1 2">
    <name type="scientific">Protopolystoma xenopodis</name>
    <dbReference type="NCBI Taxonomy" id="117903"/>
    <lineage>
        <taxon>Eukaryota</taxon>
        <taxon>Metazoa</taxon>
        <taxon>Spiralia</taxon>
        <taxon>Lophotrochozoa</taxon>
        <taxon>Platyhelminthes</taxon>
        <taxon>Monogenea</taxon>
        <taxon>Polyopisthocotylea</taxon>
        <taxon>Polystomatidea</taxon>
        <taxon>Polystomatidae</taxon>
        <taxon>Protopolystoma</taxon>
    </lineage>
</organism>
<dbReference type="AlphaFoldDB" id="A0A448XRS7"/>
<evidence type="ECO:0000313" key="1">
    <source>
        <dbReference type="EMBL" id="VEL43345.1"/>
    </source>
</evidence>
<sequence length="64" mass="6766">MAESDCSTPGEYLLAQFTVCSLSTHITSLDGLSSLSSVDGYSRSLLLLADSEAGMKPRLISILI</sequence>
<evidence type="ECO:0000313" key="2">
    <source>
        <dbReference type="Proteomes" id="UP000784294"/>
    </source>
</evidence>
<protein>
    <submittedName>
        <fullName evidence="1">Uncharacterized protein</fullName>
    </submittedName>
</protein>
<proteinExistence type="predicted"/>
<accession>A0A448XRS7</accession>